<dbReference type="SUPFAM" id="SSF51604">
    <property type="entry name" value="Enolase C-terminal domain-like"/>
    <property type="match status" value="1"/>
</dbReference>
<reference evidence="3 5" key="2">
    <citation type="submission" date="2021-01" db="EMBL/GenBank/DDBJ databases">
        <title>Biogeographic distribution of Paracoccus.</title>
        <authorList>
            <person name="Hollensteiner J."/>
            <person name="Leineberger J."/>
            <person name="Brinkhoff T."/>
            <person name="Daniel R."/>
        </authorList>
    </citation>
    <scope>NUCLEOTIDE SEQUENCE [LARGE SCALE GENOMIC DNA]</scope>
    <source>
        <strain evidence="3 5">DSM 18447</strain>
    </source>
</reference>
<feature type="domain" description="Mandelate racemase/muconate lactonizing enzyme C-terminal" evidence="1">
    <location>
        <begin position="143"/>
        <end position="241"/>
    </location>
</feature>
<dbReference type="Gene3D" id="3.20.20.120">
    <property type="entry name" value="Enolase-like C-terminal domain"/>
    <property type="match status" value="1"/>
</dbReference>
<dbReference type="InterPro" id="IPR029065">
    <property type="entry name" value="Enolase_C-like"/>
</dbReference>
<dbReference type="GO" id="GO:0003824">
    <property type="term" value="F:catalytic activity"/>
    <property type="evidence" value="ECO:0007669"/>
    <property type="project" value="UniProtKB-ARBA"/>
</dbReference>
<dbReference type="Proteomes" id="UP001215549">
    <property type="component" value="Chromosome"/>
</dbReference>
<evidence type="ECO:0000313" key="2">
    <source>
        <dbReference type="EMBL" id="SIS68986.1"/>
    </source>
</evidence>
<evidence type="ECO:0000313" key="4">
    <source>
        <dbReference type="Proteomes" id="UP000186216"/>
    </source>
</evidence>
<evidence type="ECO:0000259" key="1">
    <source>
        <dbReference type="SMART" id="SM00922"/>
    </source>
</evidence>
<dbReference type="SFLD" id="SFLDS00001">
    <property type="entry name" value="Enolase"/>
    <property type="match status" value="1"/>
</dbReference>
<dbReference type="PANTHER" id="PTHR48080:SF2">
    <property type="entry name" value="D-GALACTONATE DEHYDRATASE"/>
    <property type="match status" value="1"/>
</dbReference>
<organism evidence="2 4">
    <name type="scientific">Paracoccus saliphilus</name>
    <dbReference type="NCBI Taxonomy" id="405559"/>
    <lineage>
        <taxon>Bacteria</taxon>
        <taxon>Pseudomonadati</taxon>
        <taxon>Pseudomonadota</taxon>
        <taxon>Alphaproteobacteria</taxon>
        <taxon>Rhodobacterales</taxon>
        <taxon>Paracoccaceae</taxon>
        <taxon>Paracoccus</taxon>
    </lineage>
</organism>
<proteinExistence type="predicted"/>
<name>A0AA45W2K9_9RHOB</name>
<dbReference type="InterPro" id="IPR036849">
    <property type="entry name" value="Enolase-like_C_sf"/>
</dbReference>
<dbReference type="RefSeq" id="WP_076523852.1">
    <property type="nucleotide sequence ID" value="NZ_CP067140.1"/>
</dbReference>
<dbReference type="AlphaFoldDB" id="A0AA45W2K9"/>
<evidence type="ECO:0000313" key="5">
    <source>
        <dbReference type="Proteomes" id="UP001215549"/>
    </source>
</evidence>
<accession>A0AA45W2K9</accession>
<dbReference type="InterPro" id="IPR034593">
    <property type="entry name" value="DgoD-like"/>
</dbReference>
<dbReference type="Proteomes" id="UP000186216">
    <property type="component" value="Unassembled WGS sequence"/>
</dbReference>
<dbReference type="Pfam" id="PF13378">
    <property type="entry name" value="MR_MLE_C"/>
    <property type="match status" value="1"/>
</dbReference>
<evidence type="ECO:0000313" key="3">
    <source>
        <dbReference type="EMBL" id="WCR01475.1"/>
    </source>
</evidence>
<reference evidence="2 4" key="1">
    <citation type="submission" date="2017-01" db="EMBL/GenBank/DDBJ databases">
        <authorList>
            <person name="Varghese N."/>
            <person name="Submissions S."/>
        </authorList>
    </citation>
    <scope>NUCLEOTIDE SEQUENCE [LARGE SCALE GENOMIC DNA]</scope>
    <source>
        <strain evidence="2 4">DSM 18447</strain>
    </source>
</reference>
<dbReference type="InterPro" id="IPR013342">
    <property type="entry name" value="Mandelate_racemase_C"/>
</dbReference>
<dbReference type="PANTHER" id="PTHR48080">
    <property type="entry name" value="D-GALACTONATE DEHYDRATASE-RELATED"/>
    <property type="match status" value="1"/>
</dbReference>
<dbReference type="EMBL" id="CP067140">
    <property type="protein sequence ID" value="WCR01475.1"/>
    <property type="molecule type" value="Genomic_DNA"/>
</dbReference>
<dbReference type="Gene3D" id="3.30.390.10">
    <property type="entry name" value="Enolase-like, N-terminal domain"/>
    <property type="match status" value="1"/>
</dbReference>
<protein>
    <submittedName>
        <fullName evidence="2">L-alanine-DL-glutamate epimerase</fullName>
    </submittedName>
    <submittedName>
        <fullName evidence="3">Mandelate racemase/muconate lactonizing enzyme family protein</fullName>
    </submittedName>
</protein>
<dbReference type="InterPro" id="IPR029017">
    <property type="entry name" value="Enolase-like_N"/>
</dbReference>
<dbReference type="SMART" id="SM00922">
    <property type="entry name" value="MR_MLE"/>
    <property type="match status" value="1"/>
</dbReference>
<keyword evidence="5" id="KW-1185">Reference proteome</keyword>
<dbReference type="SUPFAM" id="SSF54826">
    <property type="entry name" value="Enolase N-terminal domain-like"/>
    <property type="match status" value="1"/>
</dbReference>
<sequence length="369" mass="40402">MTKTPETITRIEVLRLVIPLEHPVRLGPMPIRERAYVALRLELDGGAVGYAYGYDRGMPLFEIAVEAARRYLGHPLAHKARLRHESLGPTPAPRATMVRGVSLCDIALWDAEAQVRGLPLHAMLGTLRDRIELMPVIGYGMSPQVAAEQGAALAQRGFRTIKLMIDGSDFAFDRDVVRALKSALPEGVRFGLDAHWSWRRAQDALPWCRLAEETGALFLEDPVAPTDWRIAAELRRHTEVPVCLGEDAIDLAALRDMAEGADILRLDAAASGGIGYVLDGLALARVYGKAVIPHVFASLHQHLGFADQAVSRIEAILPELGADPIESFLTQPIRIEAGMLVAPETPGTGLALDWEAMQSFISRREVLIL</sequence>
<dbReference type="EMBL" id="FTOU01000003">
    <property type="protein sequence ID" value="SIS68986.1"/>
    <property type="molecule type" value="Genomic_DNA"/>
</dbReference>
<gene>
    <name evidence="3" type="ORF">JHX88_10965</name>
    <name evidence="2" type="ORF">SAMN05421772_1039</name>
</gene>